<gene>
    <name evidence="7" type="ordered locus">SYNW1158</name>
</gene>
<dbReference type="PANTHER" id="PTHR13353">
    <property type="entry name" value="TRANSMEMBRANE PROTEIN 19"/>
    <property type="match status" value="1"/>
</dbReference>
<feature type="transmembrane region" description="Helical" evidence="6">
    <location>
        <begin position="103"/>
        <end position="121"/>
    </location>
</feature>
<feature type="transmembrane region" description="Helical" evidence="6">
    <location>
        <begin position="39"/>
        <end position="57"/>
    </location>
</feature>
<comment type="subcellular location">
    <subcellularLocation>
        <location evidence="1">Membrane</location>
        <topology evidence="1">Multi-pass membrane protein</topology>
    </subcellularLocation>
</comment>
<dbReference type="InterPro" id="IPR002794">
    <property type="entry name" value="DUF92_TMEM19"/>
</dbReference>
<dbReference type="STRING" id="84588.SYNW1158"/>
<feature type="transmembrane region" description="Helical" evidence="6">
    <location>
        <begin position="235"/>
        <end position="253"/>
    </location>
</feature>
<protein>
    <recommendedName>
        <fullName evidence="9">TIGR00297 family protein</fullName>
    </recommendedName>
</protein>
<feature type="transmembrane region" description="Helical" evidence="6">
    <location>
        <begin position="204"/>
        <end position="223"/>
    </location>
</feature>
<dbReference type="Pfam" id="PF01940">
    <property type="entry name" value="DUF92"/>
    <property type="match status" value="1"/>
</dbReference>
<evidence type="ECO:0000313" key="7">
    <source>
        <dbReference type="EMBL" id="CAE07673.1"/>
    </source>
</evidence>
<feature type="transmembrane region" description="Helical" evidence="6">
    <location>
        <begin position="15"/>
        <end position="34"/>
    </location>
</feature>
<evidence type="ECO:0008006" key="9">
    <source>
        <dbReference type="Google" id="ProtNLM"/>
    </source>
</evidence>
<dbReference type="HOGENOM" id="CLU_036918_0_1_3"/>
<dbReference type="EMBL" id="BX569692">
    <property type="protein sequence ID" value="CAE07673.1"/>
    <property type="molecule type" value="Genomic_DNA"/>
</dbReference>
<comment type="similarity">
    <text evidence="2">Belongs to the TMEM19 family.</text>
</comment>
<evidence type="ECO:0000256" key="6">
    <source>
        <dbReference type="SAM" id="Phobius"/>
    </source>
</evidence>
<dbReference type="GO" id="GO:0016020">
    <property type="term" value="C:membrane"/>
    <property type="evidence" value="ECO:0007669"/>
    <property type="project" value="UniProtKB-SubCell"/>
</dbReference>
<dbReference type="PANTHER" id="PTHR13353:SF5">
    <property type="entry name" value="TRANSMEMBRANE PROTEIN 19"/>
    <property type="match status" value="1"/>
</dbReference>
<evidence type="ECO:0000256" key="1">
    <source>
        <dbReference type="ARBA" id="ARBA00004141"/>
    </source>
</evidence>
<name>Q7U728_PARMW</name>
<reference evidence="7 8" key="1">
    <citation type="journal article" date="2003" name="Nature">
        <title>The genome of a motile marine Synechococcus.</title>
        <authorList>
            <person name="Palenik B."/>
            <person name="Brahamsha B."/>
            <person name="Larimer F."/>
            <person name="Land M."/>
            <person name="Hauser L."/>
            <person name="Chain P."/>
            <person name="Lamerdin J."/>
            <person name="Regala W."/>
            <person name="Allen E.A."/>
            <person name="McCarren J."/>
            <person name="Paulsen I."/>
            <person name="Dufresne A."/>
            <person name="Partensky F."/>
            <person name="Webb E."/>
            <person name="Waterbury J."/>
        </authorList>
    </citation>
    <scope>NUCLEOTIDE SEQUENCE [LARGE SCALE GENOMIC DNA]</scope>
    <source>
        <strain evidence="7 8">WH8102</strain>
    </source>
</reference>
<sequence length="256" mass="26963">MQGPVQDLCLRHCNTASMIWIQALLLNTVLIAVAQRAPLLTLAGWVHAGALGTILWGCLGWRGWVAVVAYLVLGSLVTRLGLREKQERGLAEARGGRRGPENVWGSAATGACLALLIGAGVEPGPLLLVGFSASFSAKLADTFGSEIGKRWGRRPVLITTLRSVPPGTEGAISLAGTLASAAGSVLMTLVMWQLQLLPSISVSLVVMLIGLLATLAESLLGALAQDRFRWLSNELVNALQTLLAAVMAMLWLGGRI</sequence>
<dbReference type="KEGG" id="syw:SYNW1158"/>
<proteinExistence type="inferred from homology"/>
<evidence type="ECO:0000256" key="2">
    <source>
        <dbReference type="ARBA" id="ARBA00009012"/>
    </source>
</evidence>
<evidence type="ECO:0000256" key="3">
    <source>
        <dbReference type="ARBA" id="ARBA00022692"/>
    </source>
</evidence>
<evidence type="ECO:0000256" key="4">
    <source>
        <dbReference type="ARBA" id="ARBA00022989"/>
    </source>
</evidence>
<dbReference type="NCBIfam" id="TIGR00297">
    <property type="entry name" value="TIGR00297 family protein"/>
    <property type="match status" value="1"/>
</dbReference>
<accession>Q7U728</accession>
<keyword evidence="4 6" id="KW-1133">Transmembrane helix</keyword>
<organism evidence="7 8">
    <name type="scientific">Parasynechococcus marenigrum (strain WH8102)</name>
    <dbReference type="NCBI Taxonomy" id="84588"/>
    <lineage>
        <taxon>Bacteria</taxon>
        <taxon>Bacillati</taxon>
        <taxon>Cyanobacteriota</taxon>
        <taxon>Cyanophyceae</taxon>
        <taxon>Synechococcales</taxon>
        <taxon>Prochlorococcaceae</taxon>
        <taxon>Parasynechococcus</taxon>
        <taxon>Parasynechococcus marenigrum</taxon>
    </lineage>
</organism>
<feature type="transmembrane region" description="Helical" evidence="6">
    <location>
        <begin position="63"/>
        <end position="82"/>
    </location>
</feature>
<evidence type="ECO:0000256" key="5">
    <source>
        <dbReference type="ARBA" id="ARBA00023136"/>
    </source>
</evidence>
<evidence type="ECO:0000313" key="8">
    <source>
        <dbReference type="Proteomes" id="UP000001422"/>
    </source>
</evidence>
<feature type="transmembrane region" description="Helical" evidence="6">
    <location>
        <begin position="171"/>
        <end position="192"/>
    </location>
</feature>
<dbReference type="eggNOG" id="COG1836">
    <property type="taxonomic scope" value="Bacteria"/>
</dbReference>
<dbReference type="Proteomes" id="UP000001422">
    <property type="component" value="Chromosome"/>
</dbReference>
<keyword evidence="8" id="KW-1185">Reference proteome</keyword>
<keyword evidence="3 6" id="KW-0812">Transmembrane</keyword>
<keyword evidence="5 6" id="KW-0472">Membrane</keyword>
<dbReference type="AlphaFoldDB" id="Q7U728"/>